<dbReference type="Gene3D" id="3.90.226.10">
    <property type="entry name" value="2-enoyl-CoA Hydratase, Chain A, domain 1"/>
    <property type="match status" value="1"/>
</dbReference>
<keyword evidence="3" id="KW-1185">Reference proteome</keyword>
<dbReference type="InterPro" id="IPR001753">
    <property type="entry name" value="Enoyl-CoA_hydra/iso"/>
</dbReference>
<dbReference type="RefSeq" id="WP_007616413.1">
    <property type="nucleotide sequence ID" value="NZ_BANX01000002.1"/>
</dbReference>
<sequence>MTDTAPSPTSAQQIDVVDVSDGILTIAVSTAAAGNSLSDEALVQGAAELRAVARGEREVGAILLVGTGANFCAGGNVRAFASAEHRPTYLRGLADTFHAFVTALIEADRPVVAAVKGWAAGAGMSIVLHADVAIGGPSTKLRPAYQGIGLSPDGGLTWSLPRVVGTARARRILLTDEILDAETALALGVLGDTVADDAQVEEAARAAARKLAAGPRNALSATRALLSASPTNGLADQLVAEARSIARLSGRAEGIEGVDAFIGKRRPDFGAARTTD</sequence>
<proteinExistence type="inferred from homology"/>
<dbReference type="Gene3D" id="1.10.12.10">
    <property type="entry name" value="Lyase 2-enoyl-coa Hydratase, Chain A, domain 2"/>
    <property type="match status" value="1"/>
</dbReference>
<accession>M0QCL6</accession>
<dbReference type="SUPFAM" id="SSF52096">
    <property type="entry name" value="ClpP/crotonase"/>
    <property type="match status" value="1"/>
</dbReference>
<name>M0QCL6_9ACTN</name>
<dbReference type="OrthoDB" id="3473569at2"/>
<comment type="caution">
    <text evidence="2">The sequence shown here is derived from an EMBL/GenBank/DDBJ whole genome shotgun (WGS) entry which is preliminary data.</text>
</comment>
<dbReference type="AlphaFoldDB" id="M0QCL6"/>
<dbReference type="InterPro" id="IPR029045">
    <property type="entry name" value="ClpP/crotonase-like_dom_sf"/>
</dbReference>
<comment type="similarity">
    <text evidence="1">Belongs to the enoyl-CoA hydratase/isomerase family.</text>
</comment>
<dbReference type="eggNOG" id="COG1024">
    <property type="taxonomic scope" value="Bacteria"/>
</dbReference>
<evidence type="ECO:0000313" key="3">
    <source>
        <dbReference type="Proteomes" id="UP000011666"/>
    </source>
</evidence>
<dbReference type="InterPro" id="IPR014748">
    <property type="entry name" value="Enoyl-CoA_hydra_C"/>
</dbReference>
<dbReference type="Pfam" id="PF00378">
    <property type="entry name" value="ECH_1"/>
    <property type="match status" value="1"/>
</dbReference>
<dbReference type="GO" id="GO:0003824">
    <property type="term" value="F:catalytic activity"/>
    <property type="evidence" value="ECO:0007669"/>
    <property type="project" value="UniProtKB-ARBA"/>
</dbReference>
<evidence type="ECO:0000256" key="1">
    <source>
        <dbReference type="ARBA" id="ARBA00005254"/>
    </source>
</evidence>
<dbReference type="EMBL" id="BANX01000002">
    <property type="protein sequence ID" value="GAC66305.1"/>
    <property type="molecule type" value="Genomic_DNA"/>
</dbReference>
<reference evidence="2 3" key="1">
    <citation type="submission" date="2013-01" db="EMBL/GenBank/DDBJ databases">
        <title>Whole genome shotgun sequence of Gordonia soli NBRC 108243.</title>
        <authorList>
            <person name="Isaki-Nakamura S."/>
            <person name="Hosoyama A."/>
            <person name="Tsuchikane K."/>
            <person name="Ando Y."/>
            <person name="Baba S."/>
            <person name="Ohji S."/>
            <person name="Hamada M."/>
            <person name="Tamura T."/>
            <person name="Yamazoe A."/>
            <person name="Yamazaki S."/>
            <person name="Fujita N."/>
        </authorList>
    </citation>
    <scope>NUCLEOTIDE SEQUENCE [LARGE SCALE GENOMIC DNA]</scope>
    <source>
        <strain evidence="2 3">NBRC 108243</strain>
    </source>
</reference>
<gene>
    <name evidence="2" type="ORF">GS4_02_00150</name>
</gene>
<protein>
    <submittedName>
        <fullName evidence="2">Putative enoyl-CoA hydratase</fullName>
    </submittedName>
</protein>
<dbReference type="STRING" id="1223545.GS4_02_00150"/>
<evidence type="ECO:0000313" key="2">
    <source>
        <dbReference type="EMBL" id="GAC66305.1"/>
    </source>
</evidence>
<dbReference type="PANTHER" id="PTHR43459">
    <property type="entry name" value="ENOYL-COA HYDRATASE"/>
    <property type="match status" value="1"/>
</dbReference>
<dbReference type="CDD" id="cd06558">
    <property type="entry name" value="crotonase-like"/>
    <property type="match status" value="1"/>
</dbReference>
<dbReference type="Proteomes" id="UP000011666">
    <property type="component" value="Unassembled WGS sequence"/>
</dbReference>
<dbReference type="PANTHER" id="PTHR43459:SF1">
    <property type="entry name" value="EG:BACN32G11.4 PROTEIN"/>
    <property type="match status" value="1"/>
</dbReference>
<organism evidence="2 3">
    <name type="scientific">Gordonia soli NBRC 108243</name>
    <dbReference type="NCBI Taxonomy" id="1223545"/>
    <lineage>
        <taxon>Bacteria</taxon>
        <taxon>Bacillati</taxon>
        <taxon>Actinomycetota</taxon>
        <taxon>Actinomycetes</taxon>
        <taxon>Mycobacteriales</taxon>
        <taxon>Gordoniaceae</taxon>
        <taxon>Gordonia</taxon>
    </lineage>
</organism>